<evidence type="ECO:0000313" key="3">
    <source>
        <dbReference type="Proteomes" id="UP000010411"/>
    </source>
</evidence>
<organism evidence="2 3">
    <name type="scientific">Streptomyces ipomoeae 91-03</name>
    <dbReference type="NCBI Taxonomy" id="698759"/>
    <lineage>
        <taxon>Bacteria</taxon>
        <taxon>Bacillati</taxon>
        <taxon>Actinomycetota</taxon>
        <taxon>Actinomycetes</taxon>
        <taxon>Kitasatosporales</taxon>
        <taxon>Streptomycetaceae</taxon>
        <taxon>Streptomyces</taxon>
    </lineage>
</organism>
<proteinExistence type="predicted"/>
<evidence type="ECO:0000313" key="2">
    <source>
        <dbReference type="EMBL" id="EKX62202.1"/>
    </source>
</evidence>
<name>L1KNN2_9ACTN</name>
<dbReference type="PATRIC" id="fig|698759.3.peg.7084"/>
<evidence type="ECO:0000256" key="1">
    <source>
        <dbReference type="SAM" id="SignalP"/>
    </source>
</evidence>
<keyword evidence="1" id="KW-0732">Signal</keyword>
<dbReference type="AlphaFoldDB" id="L1KNN2"/>
<dbReference type="Proteomes" id="UP000010411">
    <property type="component" value="Unassembled WGS sequence"/>
</dbReference>
<feature type="chain" id="PRO_5003951675" evidence="1">
    <location>
        <begin position="22"/>
        <end position="83"/>
    </location>
</feature>
<comment type="caution">
    <text evidence="2">The sequence shown here is derived from an EMBL/GenBank/DDBJ whole genome shotgun (WGS) entry which is preliminary data.</text>
</comment>
<keyword evidence="3" id="KW-1185">Reference proteome</keyword>
<reference evidence="2 3" key="1">
    <citation type="submission" date="2012-11" db="EMBL/GenBank/DDBJ databases">
        <authorList>
            <person name="Huguet-Tapia J.C."/>
            <person name="Durkin A.S."/>
            <person name="Pettis G.S."/>
            <person name="Badger J.H."/>
        </authorList>
    </citation>
    <scope>NUCLEOTIDE SEQUENCE [LARGE SCALE GENOMIC DNA]</scope>
    <source>
        <strain evidence="2 3">91-03</strain>
    </source>
</reference>
<dbReference type="EMBL" id="AEJC01000530">
    <property type="protein sequence ID" value="EKX62202.1"/>
    <property type="molecule type" value="Genomic_DNA"/>
</dbReference>
<gene>
    <name evidence="2" type="ORF">STRIP9103_04757</name>
</gene>
<accession>L1KNN2</accession>
<protein>
    <submittedName>
        <fullName evidence="2">Uncharacterized protein</fullName>
    </submittedName>
</protein>
<sequence length="83" mass="8337">MAVAAAGVRAVAMPVTGSVAAAGAMDMAAVRAMAMATVGAVPMAGPRARASGRLGGWRRGLLHRGHRPIIARTSGAHCSPRHI</sequence>
<feature type="signal peptide" evidence="1">
    <location>
        <begin position="1"/>
        <end position="21"/>
    </location>
</feature>